<organism evidence="1 2">
    <name type="scientific">Trichostrongylus colubriformis</name>
    <name type="common">Black scour worm</name>
    <dbReference type="NCBI Taxonomy" id="6319"/>
    <lineage>
        <taxon>Eukaryota</taxon>
        <taxon>Metazoa</taxon>
        <taxon>Ecdysozoa</taxon>
        <taxon>Nematoda</taxon>
        <taxon>Chromadorea</taxon>
        <taxon>Rhabditida</taxon>
        <taxon>Rhabditina</taxon>
        <taxon>Rhabditomorpha</taxon>
        <taxon>Strongyloidea</taxon>
        <taxon>Trichostrongylidae</taxon>
        <taxon>Trichostrongylus</taxon>
    </lineage>
</organism>
<dbReference type="Proteomes" id="UP001331761">
    <property type="component" value="Unassembled WGS sequence"/>
</dbReference>
<keyword evidence="1" id="KW-0378">Hydrolase</keyword>
<gene>
    <name evidence="1" type="ORF">GCK32_012487</name>
</gene>
<comment type="caution">
    <text evidence="1">The sequence shown here is derived from an EMBL/GenBank/DDBJ whole genome shotgun (WGS) entry which is preliminary data.</text>
</comment>
<dbReference type="AlphaFoldDB" id="A0AAN8F0L9"/>
<dbReference type="GO" id="GO:0005739">
    <property type="term" value="C:mitochondrion"/>
    <property type="evidence" value="ECO:0007669"/>
    <property type="project" value="TreeGrafter"/>
</dbReference>
<keyword evidence="1" id="KW-0269">Exonuclease</keyword>
<dbReference type="GO" id="GO:0004519">
    <property type="term" value="F:endonuclease activity"/>
    <property type="evidence" value="ECO:0007669"/>
    <property type="project" value="UniProtKB-KW"/>
</dbReference>
<accession>A0AAN8F0L9</accession>
<dbReference type="InterPro" id="IPR036691">
    <property type="entry name" value="Endo/exonu/phosph_ase_sf"/>
</dbReference>
<dbReference type="Gene3D" id="3.60.10.10">
    <property type="entry name" value="Endonuclease/exonuclease/phosphatase"/>
    <property type="match status" value="1"/>
</dbReference>
<protein>
    <submittedName>
        <fullName evidence="1">Endonuclease exonuclease phosphatase domain containing protein</fullName>
    </submittedName>
</protein>
<dbReference type="PANTHER" id="PTHR12121">
    <property type="entry name" value="CARBON CATABOLITE REPRESSOR PROTEIN 4"/>
    <property type="match status" value="1"/>
</dbReference>
<keyword evidence="2" id="KW-1185">Reference proteome</keyword>
<dbReference type="PANTHER" id="PTHR12121:SF37">
    <property type="entry name" value="2',5'-PHOSPHODIESTERASE 12"/>
    <property type="match status" value="1"/>
</dbReference>
<evidence type="ECO:0000313" key="2">
    <source>
        <dbReference type="Proteomes" id="UP001331761"/>
    </source>
</evidence>
<dbReference type="SUPFAM" id="SSF56219">
    <property type="entry name" value="DNase I-like"/>
    <property type="match status" value="1"/>
</dbReference>
<dbReference type="GO" id="GO:0000175">
    <property type="term" value="F:3'-5'-RNA exonuclease activity"/>
    <property type="evidence" value="ECO:0007669"/>
    <property type="project" value="TreeGrafter"/>
</dbReference>
<feature type="non-terminal residue" evidence="1">
    <location>
        <position position="464"/>
    </location>
</feature>
<keyword evidence="1" id="KW-0540">Nuclease</keyword>
<dbReference type="GO" id="GO:0000288">
    <property type="term" value="P:nuclear-transcribed mRNA catabolic process, deadenylation-dependent decay"/>
    <property type="evidence" value="ECO:0007669"/>
    <property type="project" value="TreeGrafter"/>
</dbReference>
<proteinExistence type="predicted"/>
<keyword evidence="1" id="KW-0255">Endonuclease</keyword>
<name>A0AAN8F0L9_TRICO</name>
<reference evidence="1 2" key="1">
    <citation type="submission" date="2019-10" db="EMBL/GenBank/DDBJ databases">
        <title>Assembly and Annotation for the nematode Trichostrongylus colubriformis.</title>
        <authorList>
            <person name="Martin J."/>
        </authorList>
    </citation>
    <scope>NUCLEOTIDE SEQUENCE [LARGE SCALE GENOMIC DNA]</scope>
    <source>
        <strain evidence="1">G859</strain>
        <tissue evidence="1">Whole worm</tissue>
    </source>
</reference>
<dbReference type="EMBL" id="WIXE01021541">
    <property type="protein sequence ID" value="KAK5968300.1"/>
    <property type="molecule type" value="Genomic_DNA"/>
</dbReference>
<evidence type="ECO:0000313" key="1">
    <source>
        <dbReference type="EMBL" id="KAK5968300.1"/>
    </source>
</evidence>
<sequence>MLLPQNSILLWKDPIDPRTNERSDFLSLLFDYQYNGNSLIVALRRPLSEPFRDTAKKIEFKIQKMAVPQKSKKMISPGSNLESSTEASGVMVSVEAPHSANRVESLTLAEVMDAEQLLLVGGIPYTLIREPVDLSSVSCLIKPLAGCPIYPAIDFRQGSPVMRPTLHWYVYTPQSVGNPSCSNKPKDVADRESISMIEGSSRRFSVTNCEYRWTGDCYVPSSVDSGKFLFLVADLGPEAIVKCGVSKYPIEVVDEPLIFEDNIKWCQEQRPPDCIRAVSYNILADLYLDLSGPEESLFFAYCPKAYQMYEYRYPLLLKELSSYDMDLCFLQEVDQRMQMRYLSALFTSLDLEMCFARKQKEVTEGSVIAFRRQRFELLSSECYGLASLLEEDYCNDAKSVLNTSVASHEIFSNRPTTIQIVVLRDRLSNDILICGNTHLHHNPRHEHLKVLQAVVAVRQLDRYG</sequence>
<dbReference type="InterPro" id="IPR050410">
    <property type="entry name" value="CCR4/nocturin_mRNA_transcr"/>
</dbReference>